<dbReference type="InterPro" id="IPR002885">
    <property type="entry name" value="PPR_rpt"/>
</dbReference>
<evidence type="ECO:0000313" key="8">
    <source>
        <dbReference type="EMBL" id="RXH84381.1"/>
    </source>
</evidence>
<sequence length="694" mass="77999">MSRGAAAGTKGGKKKGASFVIDCAKPVEDKIMDIASLEKFLQERIKVGGKAGALGDSVTVSREKNKITVTSDSNFSKRYLKYLTKKYLKKHNVRDWLRVIASNKDRNVYELRYFNIAENEAEEMRACTKTKLISSTHPTLHLSHPTPESFVWNTLIRAHVQSTVLSHPSPLSVFLRMRLHGVEPDDRTFPFLLQSCHSLPHIRPGKQIHAQVFLFGLTDDPFVRTSLIHMYSSCGSLTLARQVFDEITQPDLPSWNSIMNAYSKAGLIGDAREVFDKMPERNVISWSCMIKGYVVCGAYKDALALFREMQKVDAGGVRPNEFTMSSVLLACGRLGALEHGKWVHAYIDKSGMQIDVVLGTAMVDMYAKCGSIEKAKVVFDNMGPYKDVMAWSSMISGLAMHGHATECLELFSEMIKLGVRPNAVTFVGVLCACVHGGLVSEGKEYFRRMDEEFGIKPLIQHFGCIVDLYGKAGLVREALKVVQSMPMEPDVLVWGALLSGSRMHRDIEMSEIALKNLIQLDPTNSGAYVLLSNVYAKMGKWSEVRRVRDLMEVKEVKKVPGCSLVEVGGVLHEFFACDDSHPETREIYMMLDEIMNRLRMKGFVGNTSEALLELDEEGKELALAYHSEKLAIAFCFLKTSPGTPIRIVKNLRICRDCHDAMKMISEEFGREIVIRDCNRFHHFREGLCSCKDYW</sequence>
<keyword evidence="5" id="KW-0687">Ribonucleoprotein</keyword>
<dbReference type="InterPro" id="IPR046960">
    <property type="entry name" value="PPR_At4g14850-like_plant"/>
</dbReference>
<dbReference type="InterPro" id="IPR002671">
    <property type="entry name" value="Ribosomal_eL22"/>
</dbReference>
<dbReference type="Pfam" id="PF01535">
    <property type="entry name" value="PPR"/>
    <property type="match status" value="3"/>
</dbReference>
<accession>A0A498ISE7</accession>
<proteinExistence type="inferred from homology"/>
<evidence type="ECO:0000313" key="9">
    <source>
        <dbReference type="Proteomes" id="UP000290289"/>
    </source>
</evidence>
<dbReference type="Pfam" id="PF20430">
    <property type="entry name" value="Eplus_motif"/>
    <property type="match status" value="1"/>
</dbReference>
<dbReference type="PANTHER" id="PTHR47926">
    <property type="entry name" value="PENTATRICOPEPTIDE REPEAT-CONTAINING PROTEIN"/>
    <property type="match status" value="1"/>
</dbReference>
<dbReference type="PROSITE" id="PS51375">
    <property type="entry name" value="PPR"/>
    <property type="match status" value="2"/>
</dbReference>
<comment type="similarity">
    <text evidence="2">Belongs to the eukaryotic ribosomal protein eL22 family.</text>
</comment>
<dbReference type="GO" id="GO:0009451">
    <property type="term" value="P:RNA modification"/>
    <property type="evidence" value="ECO:0007669"/>
    <property type="project" value="InterPro"/>
</dbReference>
<dbReference type="InterPro" id="IPR046849">
    <property type="entry name" value="E2_motif"/>
</dbReference>
<dbReference type="FunFam" id="1.25.40.10:FF:000184">
    <property type="entry name" value="Pentatricopeptide repeat-containing protein, chloroplastic"/>
    <property type="match status" value="1"/>
</dbReference>
<dbReference type="InterPro" id="IPR046848">
    <property type="entry name" value="E_motif"/>
</dbReference>
<comment type="similarity">
    <text evidence="1">Belongs to the PPR family. PCMP-H subfamily.</text>
</comment>
<dbReference type="FunFam" id="3.30.1360.210:FF:000002">
    <property type="entry name" value="60S ribosomal protein L22-2"/>
    <property type="match status" value="1"/>
</dbReference>
<evidence type="ECO:0000256" key="6">
    <source>
        <dbReference type="PROSITE-ProRule" id="PRU00708"/>
    </source>
</evidence>
<dbReference type="EMBL" id="RDQH01000337">
    <property type="protein sequence ID" value="RXH84381.1"/>
    <property type="molecule type" value="Genomic_DNA"/>
</dbReference>
<dbReference type="Pfam" id="PF14432">
    <property type="entry name" value="DYW_deaminase"/>
    <property type="match status" value="1"/>
</dbReference>
<dbReference type="GO" id="GO:0006412">
    <property type="term" value="P:translation"/>
    <property type="evidence" value="ECO:0007669"/>
    <property type="project" value="InterPro"/>
</dbReference>
<dbReference type="InterPro" id="IPR038526">
    <property type="entry name" value="Ribosomal_eL22_sf"/>
</dbReference>
<dbReference type="InterPro" id="IPR032867">
    <property type="entry name" value="DYW_dom"/>
</dbReference>
<evidence type="ECO:0000256" key="3">
    <source>
        <dbReference type="ARBA" id="ARBA00022737"/>
    </source>
</evidence>
<evidence type="ECO:0000256" key="5">
    <source>
        <dbReference type="ARBA" id="ARBA00023274"/>
    </source>
</evidence>
<evidence type="ECO:0000256" key="1">
    <source>
        <dbReference type="ARBA" id="ARBA00006643"/>
    </source>
</evidence>
<dbReference type="AlphaFoldDB" id="A0A498ISE7"/>
<dbReference type="Pfam" id="PF01776">
    <property type="entry name" value="Ribosomal_L22e"/>
    <property type="match status" value="1"/>
</dbReference>
<dbReference type="GO" id="GO:0003723">
    <property type="term" value="F:RNA binding"/>
    <property type="evidence" value="ECO:0007669"/>
    <property type="project" value="InterPro"/>
</dbReference>
<name>A0A498ISE7_MALDO</name>
<dbReference type="GO" id="GO:0008270">
    <property type="term" value="F:zinc ion binding"/>
    <property type="evidence" value="ECO:0007669"/>
    <property type="project" value="InterPro"/>
</dbReference>
<dbReference type="GO" id="GO:0003735">
    <property type="term" value="F:structural constituent of ribosome"/>
    <property type="evidence" value="ECO:0007669"/>
    <property type="project" value="InterPro"/>
</dbReference>
<dbReference type="Pfam" id="PF20431">
    <property type="entry name" value="E_motif"/>
    <property type="match status" value="1"/>
</dbReference>
<protein>
    <recommendedName>
        <fullName evidence="7">DYW domain-containing protein</fullName>
    </recommendedName>
</protein>
<feature type="domain" description="DYW" evidence="7">
    <location>
        <begin position="602"/>
        <end position="694"/>
    </location>
</feature>
<dbReference type="Gene3D" id="3.30.1360.210">
    <property type="match status" value="1"/>
</dbReference>
<evidence type="ECO:0000256" key="2">
    <source>
        <dbReference type="ARBA" id="ARBA00007817"/>
    </source>
</evidence>
<evidence type="ECO:0000259" key="7">
    <source>
        <dbReference type="Pfam" id="PF14432"/>
    </source>
</evidence>
<keyword evidence="9" id="KW-1185">Reference proteome</keyword>
<dbReference type="InterPro" id="IPR011990">
    <property type="entry name" value="TPR-like_helical_dom_sf"/>
</dbReference>
<comment type="caution">
    <text evidence="8">The sequence shown here is derived from an EMBL/GenBank/DDBJ whole genome shotgun (WGS) entry which is preliminary data.</text>
</comment>
<feature type="repeat" description="PPR" evidence="6">
    <location>
        <begin position="251"/>
        <end position="285"/>
    </location>
</feature>
<dbReference type="Proteomes" id="UP000290289">
    <property type="component" value="Chromosome 11"/>
</dbReference>
<dbReference type="GO" id="GO:1990904">
    <property type="term" value="C:ribonucleoprotein complex"/>
    <property type="evidence" value="ECO:0007669"/>
    <property type="project" value="UniProtKB-KW"/>
</dbReference>
<keyword evidence="3" id="KW-0677">Repeat</keyword>
<dbReference type="NCBIfam" id="TIGR00756">
    <property type="entry name" value="PPR"/>
    <property type="match status" value="4"/>
</dbReference>
<organism evidence="8 9">
    <name type="scientific">Malus domestica</name>
    <name type="common">Apple</name>
    <name type="synonym">Pyrus malus</name>
    <dbReference type="NCBI Taxonomy" id="3750"/>
    <lineage>
        <taxon>Eukaryota</taxon>
        <taxon>Viridiplantae</taxon>
        <taxon>Streptophyta</taxon>
        <taxon>Embryophyta</taxon>
        <taxon>Tracheophyta</taxon>
        <taxon>Spermatophyta</taxon>
        <taxon>Magnoliopsida</taxon>
        <taxon>eudicotyledons</taxon>
        <taxon>Gunneridae</taxon>
        <taxon>Pentapetalae</taxon>
        <taxon>rosids</taxon>
        <taxon>fabids</taxon>
        <taxon>Rosales</taxon>
        <taxon>Rosaceae</taxon>
        <taxon>Amygdaloideae</taxon>
        <taxon>Maleae</taxon>
        <taxon>Malus</taxon>
    </lineage>
</organism>
<dbReference type="Pfam" id="PF13041">
    <property type="entry name" value="PPR_2"/>
    <property type="match status" value="2"/>
</dbReference>
<evidence type="ECO:0000256" key="4">
    <source>
        <dbReference type="ARBA" id="ARBA00022980"/>
    </source>
</evidence>
<dbReference type="FunFam" id="1.25.40.10:FF:000348">
    <property type="entry name" value="Pentatricopeptide repeat-containing protein chloroplastic"/>
    <property type="match status" value="1"/>
</dbReference>
<dbReference type="GO" id="GO:0005840">
    <property type="term" value="C:ribosome"/>
    <property type="evidence" value="ECO:0007669"/>
    <property type="project" value="UniProtKB-KW"/>
</dbReference>
<dbReference type="STRING" id="3750.A0A498ISE7"/>
<reference evidence="8 9" key="1">
    <citation type="submission" date="2018-10" db="EMBL/GenBank/DDBJ databases">
        <title>A high-quality apple genome assembly.</title>
        <authorList>
            <person name="Hu J."/>
        </authorList>
    </citation>
    <scope>NUCLEOTIDE SEQUENCE [LARGE SCALE GENOMIC DNA]</scope>
    <source>
        <strain evidence="9">cv. HFTH1</strain>
        <tissue evidence="8">Young leaf</tissue>
    </source>
</reference>
<feature type="repeat" description="PPR" evidence="6">
    <location>
        <begin position="387"/>
        <end position="421"/>
    </location>
</feature>
<dbReference type="Gene3D" id="1.25.40.10">
    <property type="entry name" value="Tetratricopeptide repeat domain"/>
    <property type="match status" value="3"/>
</dbReference>
<keyword evidence="4" id="KW-0689">Ribosomal protein</keyword>
<dbReference type="SUPFAM" id="SSF48452">
    <property type="entry name" value="TPR-like"/>
    <property type="match status" value="1"/>
</dbReference>
<gene>
    <name evidence="8" type="ORF">DVH24_027280</name>
</gene>
<dbReference type="PANTHER" id="PTHR47926:SF436">
    <property type="entry name" value="PENTATRICOPEPTIDE REPEAT-CONTAINING PROTEIN ELI1, CHLOROPLASTIC-LIKE ISOFORM X2"/>
    <property type="match status" value="1"/>
</dbReference>